<feature type="region of interest" description="Disordered" evidence="1">
    <location>
        <begin position="435"/>
        <end position="457"/>
    </location>
</feature>
<evidence type="ECO:0008006" key="4">
    <source>
        <dbReference type="Google" id="ProtNLM"/>
    </source>
</evidence>
<keyword evidence="3" id="KW-1185">Reference proteome</keyword>
<feature type="region of interest" description="Disordered" evidence="1">
    <location>
        <begin position="75"/>
        <end position="311"/>
    </location>
</feature>
<gene>
    <name evidence="2" type="ORF">V8G54_017309</name>
</gene>
<evidence type="ECO:0000313" key="3">
    <source>
        <dbReference type="Proteomes" id="UP001374535"/>
    </source>
</evidence>
<sequence>MGESAASNPSLQVSVSFGRFENDSLSWERWSSFSPNKYLEEVEKCATPGSVAQKKAYFEAHYKKIAARKAELLAQEKQKEKDSFRSEDQDQIDLGGNADAELDKSDTQGFDEGVTQETSSVGEIHRTHVNDSEEEVAVSRDNESSPVEVENKEMESRSNSSFQMDEPEDGCVKHEESPNIEAEDVKEISHVVYKDTAKASEVEAKDVKLVQPKESKITSLNKGSNAAKTKKKPTLPTSKASQISTPKSSKPASTPTKTVTTSTKKGSSSSLSRRQITSSGESRKFANKPLHMSLSLAPSNPEPAPQATMRRSLIMEKMGDKDIVKRAFKTFQNSFNQPKASGEDKSSIKKQVCSRGTVSKVSTSTALRKENGRPTKVESVDKSGNAVRTTFGPKSDIRAVNGKEEEKKEEEMKRLKHNVKGTSTPAFYRGQKVVKSRPEKNEPVSSQMSDLVDGDDNRRWGNAKDEIKERLIPLTVISNFRVMLKVKVRILGDPTSDKGEEEGEKRLNTPVYQINAVISMFGKQQWSNILVK</sequence>
<feature type="compositionally biased region" description="Basic and acidic residues" evidence="1">
    <location>
        <begin position="123"/>
        <end position="156"/>
    </location>
</feature>
<feature type="compositionally biased region" description="Basic and acidic residues" evidence="1">
    <location>
        <begin position="75"/>
        <end position="88"/>
    </location>
</feature>
<proteinExistence type="predicted"/>
<name>A0AAQ3NLW3_VIGMU</name>
<feature type="compositionally biased region" description="Polar residues" evidence="1">
    <location>
        <begin position="354"/>
        <end position="366"/>
    </location>
</feature>
<feature type="compositionally biased region" description="Low complexity" evidence="1">
    <location>
        <begin position="234"/>
        <end position="279"/>
    </location>
</feature>
<dbReference type="EMBL" id="CP144696">
    <property type="protein sequence ID" value="WVZ12779.1"/>
    <property type="molecule type" value="Genomic_DNA"/>
</dbReference>
<reference evidence="2 3" key="1">
    <citation type="journal article" date="2023" name="Life. Sci Alliance">
        <title>Evolutionary insights into 3D genome organization and epigenetic landscape of Vigna mungo.</title>
        <authorList>
            <person name="Junaid A."/>
            <person name="Singh B."/>
            <person name="Bhatia S."/>
        </authorList>
    </citation>
    <scope>NUCLEOTIDE SEQUENCE [LARGE SCALE GENOMIC DNA]</scope>
    <source>
        <strain evidence="2">Urdbean</strain>
    </source>
</reference>
<dbReference type="Proteomes" id="UP001374535">
    <property type="component" value="Chromosome 5"/>
</dbReference>
<protein>
    <recommendedName>
        <fullName evidence="4">TPX2 C-terminal domain-containing protein</fullName>
    </recommendedName>
</protein>
<feature type="region of interest" description="Disordered" evidence="1">
    <location>
        <begin position="332"/>
        <end position="394"/>
    </location>
</feature>
<feature type="compositionally biased region" description="Basic and acidic residues" evidence="1">
    <location>
        <begin position="170"/>
        <end position="216"/>
    </location>
</feature>
<feature type="compositionally biased region" description="Basic and acidic residues" evidence="1">
    <location>
        <begin position="367"/>
        <end position="381"/>
    </location>
</feature>
<dbReference type="PANTHER" id="PTHR47286:SF2">
    <property type="entry name" value="F3I6.9 PROTEIN"/>
    <property type="match status" value="1"/>
</dbReference>
<organism evidence="2 3">
    <name type="scientific">Vigna mungo</name>
    <name type="common">Black gram</name>
    <name type="synonym">Phaseolus mungo</name>
    <dbReference type="NCBI Taxonomy" id="3915"/>
    <lineage>
        <taxon>Eukaryota</taxon>
        <taxon>Viridiplantae</taxon>
        <taxon>Streptophyta</taxon>
        <taxon>Embryophyta</taxon>
        <taxon>Tracheophyta</taxon>
        <taxon>Spermatophyta</taxon>
        <taxon>Magnoliopsida</taxon>
        <taxon>eudicotyledons</taxon>
        <taxon>Gunneridae</taxon>
        <taxon>Pentapetalae</taxon>
        <taxon>rosids</taxon>
        <taxon>fabids</taxon>
        <taxon>Fabales</taxon>
        <taxon>Fabaceae</taxon>
        <taxon>Papilionoideae</taxon>
        <taxon>50 kb inversion clade</taxon>
        <taxon>NPAAA clade</taxon>
        <taxon>indigoferoid/millettioid clade</taxon>
        <taxon>Phaseoleae</taxon>
        <taxon>Vigna</taxon>
    </lineage>
</organism>
<evidence type="ECO:0000313" key="2">
    <source>
        <dbReference type="EMBL" id="WVZ12779.1"/>
    </source>
</evidence>
<dbReference type="AlphaFoldDB" id="A0AAQ3NLW3"/>
<accession>A0AAQ3NLW3</accession>
<evidence type="ECO:0000256" key="1">
    <source>
        <dbReference type="SAM" id="MobiDB-lite"/>
    </source>
</evidence>
<dbReference type="PANTHER" id="PTHR47286">
    <property type="entry name" value="F3I6.9 PROTEIN"/>
    <property type="match status" value="1"/>
</dbReference>